<protein>
    <submittedName>
        <fullName evidence="1">Uncharacterized protein</fullName>
    </submittedName>
</protein>
<dbReference type="EMBL" id="JACEIK010001577">
    <property type="protein sequence ID" value="MCD7470507.1"/>
    <property type="molecule type" value="Genomic_DNA"/>
</dbReference>
<evidence type="ECO:0000313" key="2">
    <source>
        <dbReference type="Proteomes" id="UP000823775"/>
    </source>
</evidence>
<reference evidence="1 2" key="1">
    <citation type="journal article" date="2021" name="BMC Genomics">
        <title>Datura genome reveals duplications of psychoactive alkaloid biosynthetic genes and high mutation rate following tissue culture.</title>
        <authorList>
            <person name="Rajewski A."/>
            <person name="Carter-House D."/>
            <person name="Stajich J."/>
            <person name="Litt A."/>
        </authorList>
    </citation>
    <scope>NUCLEOTIDE SEQUENCE [LARGE SCALE GENOMIC DNA]</scope>
    <source>
        <strain evidence="1">AR-01</strain>
    </source>
</reference>
<dbReference type="Proteomes" id="UP000823775">
    <property type="component" value="Unassembled WGS sequence"/>
</dbReference>
<evidence type="ECO:0000313" key="1">
    <source>
        <dbReference type="EMBL" id="MCD7470507.1"/>
    </source>
</evidence>
<accession>A0ABS8TIZ3</accession>
<comment type="caution">
    <text evidence="1">The sequence shown here is derived from an EMBL/GenBank/DDBJ whole genome shotgun (WGS) entry which is preliminary data.</text>
</comment>
<organism evidence="1 2">
    <name type="scientific">Datura stramonium</name>
    <name type="common">Jimsonweed</name>
    <name type="synonym">Common thornapple</name>
    <dbReference type="NCBI Taxonomy" id="4076"/>
    <lineage>
        <taxon>Eukaryota</taxon>
        <taxon>Viridiplantae</taxon>
        <taxon>Streptophyta</taxon>
        <taxon>Embryophyta</taxon>
        <taxon>Tracheophyta</taxon>
        <taxon>Spermatophyta</taxon>
        <taxon>Magnoliopsida</taxon>
        <taxon>eudicotyledons</taxon>
        <taxon>Gunneridae</taxon>
        <taxon>Pentapetalae</taxon>
        <taxon>asterids</taxon>
        <taxon>lamiids</taxon>
        <taxon>Solanales</taxon>
        <taxon>Solanaceae</taxon>
        <taxon>Solanoideae</taxon>
        <taxon>Datureae</taxon>
        <taxon>Datura</taxon>
    </lineage>
</organism>
<keyword evidence="2" id="KW-1185">Reference proteome</keyword>
<name>A0ABS8TIZ3_DATST</name>
<gene>
    <name evidence="1" type="ORF">HAX54_010432</name>
</gene>
<proteinExistence type="predicted"/>
<sequence length="154" mass="16864">MKAPVKLAKAIPSMTQLAMKKSMQLARDKLKGLCTTVEVLENKAITLRKEVAVTNGPPSSKELNPFSLGSWCLLAPEEPRSPPGAIEAVARHYHAVFPPRGKFEINSSWKVRDGTVSRSLCSAFTSVKRWEDFVAHPDSSEGARVCPWYGADAP</sequence>